<sequence>MVKLVATLGTSPGGVFETYMNLKSGNYGGEPVDIKEVYIIRTSDKAVELAWKLVKAIFVCCGGKEVEISDIPLPINDIATKEDYEIFRKGLQGKISKGDYVDFTGGRKAMSVAAAINAIRNSAYVVTTIIPQNEYNRIQNLIKQLKEEEIEEAGKGNCVNREKFCELISKDARTILLT</sequence>
<protein>
    <submittedName>
        <fullName evidence="2">CRISPR-associated protein</fullName>
    </submittedName>
</protein>
<evidence type="ECO:0000313" key="3">
    <source>
        <dbReference type="Proteomes" id="UP000426328"/>
    </source>
</evidence>
<evidence type="ECO:0000313" key="4">
    <source>
        <dbReference type="Proteomes" id="UP000474054"/>
    </source>
</evidence>
<accession>A0A650CV33</accession>
<organism evidence="2 3">
    <name type="scientific">Acidianus ambivalens</name>
    <name type="common">Desulfurolobus ambivalens</name>
    <dbReference type="NCBI Taxonomy" id="2283"/>
    <lineage>
        <taxon>Archaea</taxon>
        <taxon>Thermoproteota</taxon>
        <taxon>Thermoprotei</taxon>
        <taxon>Sulfolobales</taxon>
        <taxon>Sulfolobaceae</taxon>
        <taxon>Acidianus</taxon>
    </lineage>
</organism>
<dbReference type="EMBL" id="CP045482">
    <property type="protein sequence ID" value="QGR21502.1"/>
    <property type="molecule type" value="Genomic_DNA"/>
</dbReference>
<evidence type="ECO:0000313" key="2">
    <source>
        <dbReference type="EMBL" id="QGR21502.1"/>
    </source>
</evidence>
<dbReference type="Proteomes" id="UP000426328">
    <property type="component" value="Chromosome"/>
</dbReference>
<reference evidence="1 4" key="1">
    <citation type="submission" date="2019-10" db="EMBL/GenBank/DDBJ databases">
        <title>Comparative genomics of sulfur disproportionating microorganisms.</title>
        <authorList>
            <person name="Ward L.M."/>
            <person name="Bertran E."/>
            <person name="Johnston D."/>
        </authorList>
    </citation>
    <scope>NUCLEOTIDE SEQUENCE [LARGE SCALE GENOMIC DNA]</scope>
    <source>
        <strain evidence="1 4">DSM 3772</strain>
    </source>
</reference>
<gene>
    <name evidence="2" type="ORF">D1866_05505</name>
    <name evidence="1" type="ORF">GFB69_09320</name>
</gene>
<dbReference type="GeneID" id="42779171"/>
<keyword evidence="3" id="KW-1185">Reference proteome</keyword>
<reference evidence="2 3" key="2">
    <citation type="submission" date="2019-10" db="EMBL/GenBank/DDBJ databases">
        <title>Genome Sequences from Six Type Strain Members of the Archaeal Family Sulfolobaceae: Acidianus ambivalens, Acidianus infernus, Metallosphaera prunae, Stygiolobus azoricus, Sulfolobus metallicus, and Sulfurisphaera ohwakuensis.</title>
        <authorList>
            <person name="Counts J.A."/>
            <person name="Kelly R.M."/>
        </authorList>
    </citation>
    <scope>NUCLEOTIDE SEQUENCE [LARGE SCALE GENOMIC DNA]</scope>
    <source>
        <strain evidence="2 3">LEI 10</strain>
    </source>
</reference>
<evidence type="ECO:0000313" key="1">
    <source>
        <dbReference type="EMBL" id="MQL55937.1"/>
    </source>
</evidence>
<dbReference type="EMBL" id="WHYS01000002">
    <property type="protein sequence ID" value="MQL55937.1"/>
    <property type="molecule type" value="Genomic_DNA"/>
</dbReference>
<dbReference type="NCBIfam" id="NF040581">
    <property type="entry name" value="cas_Crn1"/>
    <property type="match status" value="1"/>
</dbReference>
<proteinExistence type="predicted"/>
<dbReference type="KEGG" id="aamb:D1866_05505"/>
<name>A0A650CV33_ACIAM</name>
<dbReference type="RefSeq" id="WP_152942186.1">
    <property type="nucleotide sequence ID" value="NZ_CP045482.1"/>
</dbReference>
<dbReference type="AlphaFoldDB" id="A0A650CV33"/>
<dbReference type="Proteomes" id="UP000474054">
    <property type="component" value="Unassembled WGS sequence"/>
</dbReference>